<evidence type="ECO:0000313" key="1">
    <source>
        <dbReference type="EMBL" id="QGY03894.1"/>
    </source>
</evidence>
<name>A0A6B9FSB9_9HYPH</name>
<dbReference type="EMBL" id="CP043538">
    <property type="protein sequence ID" value="QGY03894.1"/>
    <property type="molecule type" value="Genomic_DNA"/>
</dbReference>
<proteinExistence type="predicted"/>
<dbReference type="Proteomes" id="UP000012488">
    <property type="component" value="Chromosome"/>
</dbReference>
<organism evidence="1 2">
    <name type="scientific">Methylobacterium mesophilicum SR1.6/6</name>
    <dbReference type="NCBI Taxonomy" id="908290"/>
    <lineage>
        <taxon>Bacteria</taxon>
        <taxon>Pseudomonadati</taxon>
        <taxon>Pseudomonadota</taxon>
        <taxon>Alphaproteobacteria</taxon>
        <taxon>Hyphomicrobiales</taxon>
        <taxon>Methylobacteriaceae</taxon>
        <taxon>Methylobacterium</taxon>
    </lineage>
</organism>
<reference evidence="1 2" key="2">
    <citation type="journal article" date="2013" name="Genome Announc.">
        <title>Draft Genome Sequence of Methylobacterium mesophilicum Strain SR1.6/6, Isolated from Citrus sinensis.</title>
        <authorList>
            <person name="Marinho Almeida D."/>
            <person name="Dini-Andreote F."/>
            <person name="Camargo Neves A.A."/>
            <person name="Juca Ramos R.T."/>
            <person name="Andreote F.D."/>
            <person name="Carneiro A.R."/>
            <person name="Oliveira de Souza Lima A."/>
            <person name="Caracciolo Gomes de Sa P.H."/>
            <person name="Ribeiro Barbosa M.S."/>
            <person name="Araujo W.L."/>
            <person name="Silva A."/>
        </authorList>
    </citation>
    <scope>NUCLEOTIDE SEQUENCE [LARGE SCALE GENOMIC DNA]</scope>
    <source>
        <strain evidence="1 2">SR1.6/6</strain>
    </source>
</reference>
<sequence>MFESWFLGPALVALISAAALVAIGASRQAPVVRRVAAGTRLPDPRRVFGRKRRWRRSVPIARRLGLLPLR</sequence>
<accession>A0A6B9FSB9</accession>
<gene>
    <name evidence="1" type="ORF">MMSR116_19830</name>
</gene>
<reference evidence="1 2" key="1">
    <citation type="journal article" date="2012" name="Genet. Mol. Biol.">
        <title>Analysis of 16S rRNA and mxaF genes revealing insights into Methylobacterium niche-specific plant association.</title>
        <authorList>
            <person name="Dourado M.N."/>
            <person name="Andreote F.D."/>
            <person name="Dini-Andreote F."/>
            <person name="Conti R."/>
            <person name="Araujo J.M."/>
            <person name="Araujo W.L."/>
        </authorList>
    </citation>
    <scope>NUCLEOTIDE SEQUENCE [LARGE SCALE GENOMIC DNA]</scope>
    <source>
        <strain evidence="1 2">SR1.6/6</strain>
    </source>
</reference>
<protein>
    <submittedName>
        <fullName evidence="1">Uncharacterized protein</fullName>
    </submittedName>
</protein>
<dbReference type="AlphaFoldDB" id="A0A6B9FSB9"/>
<evidence type="ECO:0000313" key="2">
    <source>
        <dbReference type="Proteomes" id="UP000012488"/>
    </source>
</evidence>
<dbReference type="KEGG" id="mmes:MMSR116_19830"/>